<comment type="caution">
    <text evidence="1">The sequence shown here is derived from an EMBL/GenBank/DDBJ whole genome shotgun (WGS) entry which is preliminary data.</text>
</comment>
<dbReference type="AlphaFoldDB" id="A0A368YNU8"/>
<keyword evidence="2" id="KW-1185">Reference proteome</keyword>
<name>A0A368YNU8_9HYPH</name>
<dbReference type="Proteomes" id="UP000253324">
    <property type="component" value="Unassembled WGS sequence"/>
</dbReference>
<accession>A0A368YNU8</accession>
<sequence>MFIHFQVLCDDVAGKMDHILRTPKRLQAAISNRSAGGKTPPFASLLASSCRFRRHFHQIYEFTT</sequence>
<protein>
    <submittedName>
        <fullName evidence="1">Uncharacterized protein</fullName>
    </submittedName>
</protein>
<reference evidence="1 2" key="1">
    <citation type="submission" date="2018-07" db="EMBL/GenBank/DDBJ databases">
        <title>Genomic Encyclopedia of Type Strains, Phase III (KMG-III): the genomes of soil and plant-associated and newly described type strains.</title>
        <authorList>
            <person name="Whitman W."/>
        </authorList>
    </citation>
    <scope>NUCLEOTIDE SEQUENCE [LARGE SCALE GENOMIC DNA]</scope>
    <source>
        <strain evidence="1 2">31-25a</strain>
    </source>
</reference>
<proteinExistence type="predicted"/>
<gene>
    <name evidence="1" type="ORF">C7476_112123</name>
</gene>
<organism evidence="1 2">
    <name type="scientific">Phyllobacterium bourgognense</name>
    <dbReference type="NCBI Taxonomy" id="314236"/>
    <lineage>
        <taxon>Bacteria</taxon>
        <taxon>Pseudomonadati</taxon>
        <taxon>Pseudomonadota</taxon>
        <taxon>Alphaproteobacteria</taxon>
        <taxon>Hyphomicrobiales</taxon>
        <taxon>Phyllobacteriaceae</taxon>
        <taxon>Phyllobacterium</taxon>
    </lineage>
</organism>
<evidence type="ECO:0000313" key="1">
    <source>
        <dbReference type="EMBL" id="RCW80966.1"/>
    </source>
</evidence>
<evidence type="ECO:0000313" key="2">
    <source>
        <dbReference type="Proteomes" id="UP000253324"/>
    </source>
</evidence>
<dbReference type="EMBL" id="QPJM01000012">
    <property type="protein sequence ID" value="RCW80966.1"/>
    <property type="molecule type" value="Genomic_DNA"/>
</dbReference>